<evidence type="ECO:0000313" key="3">
    <source>
        <dbReference type="Proteomes" id="UP000077315"/>
    </source>
</evidence>
<dbReference type="RefSeq" id="XP_018295887.1">
    <property type="nucleotide sequence ID" value="XM_018440727.1"/>
</dbReference>
<dbReference type="EMBL" id="KV440974">
    <property type="protein sequence ID" value="OAD77847.1"/>
    <property type="molecule type" value="Genomic_DNA"/>
</dbReference>
<dbReference type="GeneID" id="29001633"/>
<keyword evidence="1" id="KW-0472">Membrane</keyword>
<gene>
    <name evidence="2" type="ORF">PHYBLDRAFT_60976</name>
</gene>
<dbReference type="AlphaFoldDB" id="A0A167PG42"/>
<proteinExistence type="predicted"/>
<organism evidence="2 3">
    <name type="scientific">Phycomyces blakesleeanus (strain ATCC 8743b / DSM 1359 / FGSC 10004 / NBRC 33097 / NRRL 1555)</name>
    <dbReference type="NCBI Taxonomy" id="763407"/>
    <lineage>
        <taxon>Eukaryota</taxon>
        <taxon>Fungi</taxon>
        <taxon>Fungi incertae sedis</taxon>
        <taxon>Mucoromycota</taxon>
        <taxon>Mucoromycotina</taxon>
        <taxon>Mucoromycetes</taxon>
        <taxon>Mucorales</taxon>
        <taxon>Phycomycetaceae</taxon>
        <taxon>Phycomyces</taxon>
    </lineage>
</organism>
<keyword evidence="3" id="KW-1185">Reference proteome</keyword>
<keyword evidence="1" id="KW-0812">Transmembrane</keyword>
<reference evidence="3" key="1">
    <citation type="submission" date="2015-06" db="EMBL/GenBank/DDBJ databases">
        <title>Expansion of signal transduction pathways in fungi by whole-genome duplication.</title>
        <authorList>
            <consortium name="DOE Joint Genome Institute"/>
            <person name="Corrochano L.M."/>
            <person name="Kuo A."/>
            <person name="Marcet-Houben M."/>
            <person name="Polaino S."/>
            <person name="Salamov A."/>
            <person name="Villalobos J.M."/>
            <person name="Alvarez M.I."/>
            <person name="Avalos J."/>
            <person name="Benito E.P."/>
            <person name="Benoit I."/>
            <person name="Burger G."/>
            <person name="Camino L.P."/>
            <person name="Canovas D."/>
            <person name="Cerda-Olmedo E."/>
            <person name="Cheng J.-F."/>
            <person name="Dominguez A."/>
            <person name="Elias M."/>
            <person name="Eslava A.P."/>
            <person name="Glaser F."/>
            <person name="Grimwood J."/>
            <person name="Gutierrez G."/>
            <person name="Heitman J."/>
            <person name="Henrissat B."/>
            <person name="Iturriaga E.A."/>
            <person name="Lang B.F."/>
            <person name="Lavin J.L."/>
            <person name="Lee S."/>
            <person name="Li W."/>
            <person name="Lindquist E."/>
            <person name="Lopez-Garcia S."/>
            <person name="Luque E.M."/>
            <person name="Marcos A.T."/>
            <person name="Martin J."/>
            <person name="McCluskey K."/>
            <person name="Medina H.R."/>
            <person name="Miralles-Duran A."/>
            <person name="Miyazaki A."/>
            <person name="Munoz-Torres E."/>
            <person name="Oguiza J.A."/>
            <person name="Ohm R."/>
            <person name="Olmedo M."/>
            <person name="Orejas M."/>
            <person name="Ortiz-Castellanos L."/>
            <person name="Pisabarro A.G."/>
            <person name="Rodriguez-Romero J."/>
            <person name="Ruiz-Herrera J."/>
            <person name="Ruiz-Vazquez R."/>
            <person name="Sanz C."/>
            <person name="Schackwitz W."/>
            <person name="Schmutz J."/>
            <person name="Shahriari M."/>
            <person name="Shelest E."/>
            <person name="Silva-Franco F."/>
            <person name="Soanes D."/>
            <person name="Syed K."/>
            <person name="Tagua V.G."/>
            <person name="Talbot N.J."/>
            <person name="Thon M."/>
            <person name="De vries R.P."/>
            <person name="Wiebenga A."/>
            <person name="Yadav J.S."/>
            <person name="Braun E.L."/>
            <person name="Baker S."/>
            <person name="Garre V."/>
            <person name="Horwitz B."/>
            <person name="Torres-Martinez S."/>
            <person name="Idnurm A."/>
            <person name="Herrera-Estrella A."/>
            <person name="Gabaldon T."/>
            <person name="Grigoriev I.V."/>
        </authorList>
    </citation>
    <scope>NUCLEOTIDE SEQUENCE [LARGE SCALE GENOMIC DNA]</scope>
    <source>
        <strain evidence="3">NRRL 1555(-)</strain>
    </source>
</reference>
<name>A0A167PG42_PHYB8</name>
<protein>
    <submittedName>
        <fullName evidence="2">Uncharacterized protein</fullName>
    </submittedName>
</protein>
<feature type="transmembrane region" description="Helical" evidence="1">
    <location>
        <begin position="190"/>
        <end position="213"/>
    </location>
</feature>
<sequence length="318" mass="35630">MSIDLCTAGRIYLTIYFASSDECPCFCPWGFRASVLFRWVYTHRYMSVCGAVGSEQSFPVVKKRVKPFSEALWRQAWRPLDIVLANRPSSRIPSKPDLHGRFVSVVEKFPGQTYEWYCANALVLCLQWFAADYIAIFRSCTSVWQGGFSVRDATLVDTLESVACWKSYDDLGVSFLDCPPSYILDLQETYARTFFCIVSTVFVTVALAILAIANGTLCSSMSSRVGSCVRDAVAVSADTLEKASWLRFCLRGNTGVKSSQMGPHFFLDLQGDIARNAPLYIASIYTCAKCLAELVCRAFDAVAVANSYFRERWLVERV</sequence>
<accession>A0A167PG42</accession>
<keyword evidence="1" id="KW-1133">Transmembrane helix</keyword>
<dbReference type="VEuPathDB" id="FungiDB:PHYBLDRAFT_60976"/>
<evidence type="ECO:0000313" key="2">
    <source>
        <dbReference type="EMBL" id="OAD77847.1"/>
    </source>
</evidence>
<dbReference type="InParanoid" id="A0A167PG42"/>
<evidence type="ECO:0000256" key="1">
    <source>
        <dbReference type="SAM" id="Phobius"/>
    </source>
</evidence>
<dbReference type="Proteomes" id="UP000077315">
    <property type="component" value="Unassembled WGS sequence"/>
</dbReference>